<protein>
    <submittedName>
        <fullName evidence="3">Uncharacterized protein</fullName>
    </submittedName>
</protein>
<evidence type="ECO:0000256" key="2">
    <source>
        <dbReference type="SAM" id="SignalP"/>
    </source>
</evidence>
<feature type="transmembrane region" description="Helical" evidence="1">
    <location>
        <begin position="116"/>
        <end position="136"/>
    </location>
</feature>
<evidence type="ECO:0000313" key="3">
    <source>
        <dbReference type="EMBL" id="GJT33404.1"/>
    </source>
</evidence>
<keyword evidence="1" id="KW-0472">Membrane</keyword>
<evidence type="ECO:0000313" key="4">
    <source>
        <dbReference type="Proteomes" id="UP001151760"/>
    </source>
</evidence>
<gene>
    <name evidence="3" type="ORF">Tco_0923823</name>
</gene>
<feature type="transmembrane region" description="Helical" evidence="1">
    <location>
        <begin position="67"/>
        <end position="85"/>
    </location>
</feature>
<name>A0ABQ5D8H3_9ASTR</name>
<feature type="transmembrane region" description="Helical" evidence="1">
    <location>
        <begin position="92"/>
        <end position="110"/>
    </location>
</feature>
<proteinExistence type="predicted"/>
<organism evidence="3 4">
    <name type="scientific">Tanacetum coccineum</name>
    <dbReference type="NCBI Taxonomy" id="301880"/>
    <lineage>
        <taxon>Eukaryota</taxon>
        <taxon>Viridiplantae</taxon>
        <taxon>Streptophyta</taxon>
        <taxon>Embryophyta</taxon>
        <taxon>Tracheophyta</taxon>
        <taxon>Spermatophyta</taxon>
        <taxon>Magnoliopsida</taxon>
        <taxon>eudicotyledons</taxon>
        <taxon>Gunneridae</taxon>
        <taxon>Pentapetalae</taxon>
        <taxon>asterids</taxon>
        <taxon>campanulids</taxon>
        <taxon>Asterales</taxon>
        <taxon>Asteraceae</taxon>
        <taxon>Asteroideae</taxon>
        <taxon>Anthemideae</taxon>
        <taxon>Anthemidinae</taxon>
        <taxon>Tanacetum</taxon>
    </lineage>
</organism>
<dbReference type="EMBL" id="BQNB010014874">
    <property type="protein sequence ID" value="GJT33404.1"/>
    <property type="molecule type" value="Genomic_DNA"/>
</dbReference>
<keyword evidence="1" id="KW-1133">Transmembrane helix</keyword>
<keyword evidence="4" id="KW-1185">Reference proteome</keyword>
<feature type="signal peptide" evidence="2">
    <location>
        <begin position="1"/>
        <end position="23"/>
    </location>
</feature>
<comment type="caution">
    <text evidence="3">The sequence shown here is derived from an EMBL/GenBank/DDBJ whole genome shotgun (WGS) entry which is preliminary data.</text>
</comment>
<reference evidence="3" key="1">
    <citation type="journal article" date="2022" name="Int. J. Mol. Sci.">
        <title>Draft Genome of Tanacetum Coccineum: Genomic Comparison of Closely Related Tanacetum-Family Plants.</title>
        <authorList>
            <person name="Yamashiro T."/>
            <person name="Shiraishi A."/>
            <person name="Nakayama K."/>
            <person name="Satake H."/>
        </authorList>
    </citation>
    <scope>NUCLEOTIDE SEQUENCE</scope>
</reference>
<sequence length="217" mass="23625">MHHSTCSSNLSLVFMVLVLSLRAITPVVPLIPTFIANSLLTCPSDPLVVNSIGICRTPTVTGQMANSVALVAFGSTWTIMVIVAFRTQQLRSVVMFFLPVHYSVSFASILPLVRLLLVLIVIGSVIQLPLVLSLAFSKSADLFIHIFLELHYWTLTLEVSQTSTLITGVSSLIPSSSRIPTILGHVVNLLAIPELYSTLPIMVTFPLSHVILSRTFS</sequence>
<accession>A0ABQ5D8H3</accession>
<reference evidence="3" key="2">
    <citation type="submission" date="2022-01" db="EMBL/GenBank/DDBJ databases">
        <authorList>
            <person name="Yamashiro T."/>
            <person name="Shiraishi A."/>
            <person name="Satake H."/>
            <person name="Nakayama K."/>
        </authorList>
    </citation>
    <scope>NUCLEOTIDE SEQUENCE</scope>
</reference>
<evidence type="ECO:0000256" key="1">
    <source>
        <dbReference type="SAM" id="Phobius"/>
    </source>
</evidence>
<feature type="chain" id="PRO_5045160652" evidence="2">
    <location>
        <begin position="24"/>
        <end position="217"/>
    </location>
</feature>
<dbReference type="Proteomes" id="UP001151760">
    <property type="component" value="Unassembled WGS sequence"/>
</dbReference>
<keyword evidence="1" id="KW-0812">Transmembrane</keyword>
<keyword evidence="2" id="KW-0732">Signal</keyword>